<gene>
    <name evidence="3" type="ORF">SEMRO_325_G117700.1</name>
</gene>
<dbReference type="Proteomes" id="UP001153069">
    <property type="component" value="Unassembled WGS sequence"/>
</dbReference>
<reference evidence="3" key="1">
    <citation type="submission" date="2020-06" db="EMBL/GenBank/DDBJ databases">
        <authorList>
            <consortium name="Plant Systems Biology data submission"/>
        </authorList>
    </citation>
    <scope>NUCLEOTIDE SEQUENCE</scope>
    <source>
        <strain evidence="3">D6</strain>
    </source>
</reference>
<keyword evidence="2" id="KW-1133">Transmembrane helix</keyword>
<sequence length="358" mass="41038">MNVTSALRSPEMLDFFLEQYTDEHSNSAALAQQLLERFPADEIPYILPNEQELFFYSKYSPTFPRQKPDRAFFWELVNKPADSIPIKRIPGTDKAASEQNSTNTTRLARWFLHPIYYKAYMRNEEGTVIPIEDPETLSLIEEQMRQWIEFHIDFTNELFEKLQREQAVGLAMPGDEFDLVFEGNEWVHRPHHPSSDDGNSDSRPSLDDSPDDKPPCKPGSVDCEDDYFEPLNAVPPGTYTEPLIVQTDETATRTVKETTGLIVLCSTIGCTLLWSLVAMVYRRRRFEQENWGANVGTEHALQELLSVGWKLQDQHETGQEPRQVLVIYDKTEHAMGYRDEDSLLMGGMAPPLFPGITD</sequence>
<dbReference type="EMBL" id="CAICTM010000324">
    <property type="protein sequence ID" value="CAB9507906.1"/>
    <property type="molecule type" value="Genomic_DNA"/>
</dbReference>
<keyword evidence="4" id="KW-1185">Reference proteome</keyword>
<keyword evidence="2" id="KW-0812">Transmembrane</keyword>
<accession>A0A9N8DSP2</accession>
<proteinExistence type="predicted"/>
<feature type="transmembrane region" description="Helical" evidence="2">
    <location>
        <begin position="261"/>
        <end position="281"/>
    </location>
</feature>
<evidence type="ECO:0000256" key="1">
    <source>
        <dbReference type="SAM" id="MobiDB-lite"/>
    </source>
</evidence>
<comment type="caution">
    <text evidence="3">The sequence shown here is derived from an EMBL/GenBank/DDBJ whole genome shotgun (WGS) entry which is preliminary data.</text>
</comment>
<dbReference type="AlphaFoldDB" id="A0A9N8DSP2"/>
<feature type="region of interest" description="Disordered" evidence="1">
    <location>
        <begin position="188"/>
        <end position="227"/>
    </location>
</feature>
<keyword evidence="2" id="KW-0472">Membrane</keyword>
<evidence type="ECO:0000313" key="3">
    <source>
        <dbReference type="EMBL" id="CAB9507906.1"/>
    </source>
</evidence>
<evidence type="ECO:0000256" key="2">
    <source>
        <dbReference type="SAM" id="Phobius"/>
    </source>
</evidence>
<protein>
    <submittedName>
        <fullName evidence="3">Uncharacterized protein</fullName>
    </submittedName>
</protein>
<evidence type="ECO:0000313" key="4">
    <source>
        <dbReference type="Proteomes" id="UP001153069"/>
    </source>
</evidence>
<organism evidence="3 4">
    <name type="scientific">Seminavis robusta</name>
    <dbReference type="NCBI Taxonomy" id="568900"/>
    <lineage>
        <taxon>Eukaryota</taxon>
        <taxon>Sar</taxon>
        <taxon>Stramenopiles</taxon>
        <taxon>Ochrophyta</taxon>
        <taxon>Bacillariophyta</taxon>
        <taxon>Bacillariophyceae</taxon>
        <taxon>Bacillariophycidae</taxon>
        <taxon>Naviculales</taxon>
        <taxon>Naviculaceae</taxon>
        <taxon>Seminavis</taxon>
    </lineage>
</organism>
<name>A0A9N8DSP2_9STRA</name>